<evidence type="ECO:0000256" key="1">
    <source>
        <dbReference type="ARBA" id="ARBA00000900"/>
    </source>
</evidence>
<keyword evidence="6" id="KW-0479">Metal-binding</keyword>
<evidence type="ECO:0000256" key="5">
    <source>
        <dbReference type="ARBA" id="ARBA00022692"/>
    </source>
</evidence>
<comment type="caution">
    <text evidence="16">The sequence shown here is derived from an EMBL/GenBank/DDBJ whole genome shotgun (WGS) entry which is preliminary data.</text>
</comment>
<keyword evidence="8" id="KW-0833">Ubl conjugation pathway</keyword>
<evidence type="ECO:0000256" key="11">
    <source>
        <dbReference type="ARBA" id="ARBA00023136"/>
    </source>
</evidence>
<comment type="subcellular location">
    <subcellularLocation>
        <location evidence="2">Membrane</location>
        <topology evidence="2">Multi-pass membrane protein</topology>
    </subcellularLocation>
</comment>
<protein>
    <recommendedName>
        <fullName evidence="3">RING-type E3 ubiquitin transferase</fullName>
        <ecNumber evidence="3">2.3.2.27</ecNumber>
    </recommendedName>
</protein>
<keyword evidence="5 14" id="KW-0812">Transmembrane</keyword>
<evidence type="ECO:0000256" key="6">
    <source>
        <dbReference type="ARBA" id="ARBA00022723"/>
    </source>
</evidence>
<dbReference type="EC" id="2.3.2.27" evidence="3"/>
<keyword evidence="11 14" id="KW-0472">Membrane</keyword>
<feature type="region of interest" description="Disordered" evidence="13">
    <location>
        <begin position="54"/>
        <end position="155"/>
    </location>
</feature>
<dbReference type="GO" id="GO:0061630">
    <property type="term" value="F:ubiquitin protein ligase activity"/>
    <property type="evidence" value="ECO:0007669"/>
    <property type="project" value="UniProtKB-EC"/>
</dbReference>
<feature type="transmembrane region" description="Helical" evidence="14">
    <location>
        <begin position="176"/>
        <end position="193"/>
    </location>
</feature>
<dbReference type="EMBL" id="JALLPB020000466">
    <property type="protein sequence ID" value="KAL3808840.1"/>
    <property type="molecule type" value="Genomic_DNA"/>
</dbReference>
<evidence type="ECO:0000313" key="17">
    <source>
        <dbReference type="Proteomes" id="UP001530377"/>
    </source>
</evidence>
<evidence type="ECO:0000256" key="2">
    <source>
        <dbReference type="ARBA" id="ARBA00004141"/>
    </source>
</evidence>
<dbReference type="GO" id="GO:0016020">
    <property type="term" value="C:membrane"/>
    <property type="evidence" value="ECO:0007669"/>
    <property type="project" value="UniProtKB-SubCell"/>
</dbReference>
<evidence type="ECO:0000256" key="3">
    <source>
        <dbReference type="ARBA" id="ARBA00012483"/>
    </source>
</evidence>
<evidence type="ECO:0000256" key="7">
    <source>
        <dbReference type="ARBA" id="ARBA00022771"/>
    </source>
</evidence>
<dbReference type="SMART" id="SM00184">
    <property type="entry name" value="RING"/>
    <property type="match status" value="1"/>
</dbReference>
<evidence type="ECO:0000256" key="4">
    <source>
        <dbReference type="ARBA" id="ARBA00022679"/>
    </source>
</evidence>
<dbReference type="PANTHER" id="PTHR45977:SF4">
    <property type="entry name" value="RING-TYPE DOMAIN-CONTAINING PROTEIN"/>
    <property type="match status" value="1"/>
</dbReference>
<dbReference type="Proteomes" id="UP001530377">
    <property type="component" value="Unassembled WGS sequence"/>
</dbReference>
<dbReference type="GO" id="GO:0008270">
    <property type="term" value="F:zinc ion binding"/>
    <property type="evidence" value="ECO:0007669"/>
    <property type="project" value="UniProtKB-KW"/>
</dbReference>
<dbReference type="InterPro" id="IPR001841">
    <property type="entry name" value="Znf_RING"/>
</dbReference>
<evidence type="ECO:0000256" key="13">
    <source>
        <dbReference type="SAM" id="MobiDB-lite"/>
    </source>
</evidence>
<feature type="domain" description="RING-type" evidence="15">
    <location>
        <begin position="406"/>
        <end position="447"/>
    </location>
</feature>
<keyword evidence="10 14" id="KW-1133">Transmembrane helix</keyword>
<dbReference type="SUPFAM" id="SSF57850">
    <property type="entry name" value="RING/U-box"/>
    <property type="match status" value="1"/>
</dbReference>
<name>A0ABD3R752_9STRA</name>
<dbReference type="PROSITE" id="PS50089">
    <property type="entry name" value="ZF_RING_2"/>
    <property type="match status" value="1"/>
</dbReference>
<proteinExistence type="predicted"/>
<evidence type="ECO:0000256" key="9">
    <source>
        <dbReference type="ARBA" id="ARBA00022833"/>
    </source>
</evidence>
<evidence type="ECO:0000256" key="10">
    <source>
        <dbReference type="ARBA" id="ARBA00022989"/>
    </source>
</evidence>
<evidence type="ECO:0000259" key="15">
    <source>
        <dbReference type="PROSITE" id="PS50089"/>
    </source>
</evidence>
<organism evidence="16 17">
    <name type="scientific">Cyclostephanos tholiformis</name>
    <dbReference type="NCBI Taxonomy" id="382380"/>
    <lineage>
        <taxon>Eukaryota</taxon>
        <taxon>Sar</taxon>
        <taxon>Stramenopiles</taxon>
        <taxon>Ochrophyta</taxon>
        <taxon>Bacillariophyta</taxon>
        <taxon>Coscinodiscophyceae</taxon>
        <taxon>Thalassiosirophycidae</taxon>
        <taxon>Stephanodiscales</taxon>
        <taxon>Stephanodiscaceae</taxon>
        <taxon>Cyclostephanos</taxon>
    </lineage>
</organism>
<dbReference type="Gene3D" id="3.30.40.10">
    <property type="entry name" value="Zinc/RING finger domain, C3HC4 (zinc finger)"/>
    <property type="match status" value="1"/>
</dbReference>
<keyword evidence="4" id="KW-0808">Transferase</keyword>
<dbReference type="CDD" id="cd16454">
    <property type="entry name" value="RING-H2_PA-TM-RING"/>
    <property type="match status" value="1"/>
</dbReference>
<comment type="catalytic activity">
    <reaction evidence="1">
        <text>S-ubiquitinyl-[E2 ubiquitin-conjugating enzyme]-L-cysteine + [acceptor protein]-L-lysine = [E2 ubiquitin-conjugating enzyme]-L-cysteine + N(6)-ubiquitinyl-[acceptor protein]-L-lysine.</text>
        <dbReference type="EC" id="2.3.2.27"/>
    </reaction>
</comment>
<dbReference type="Pfam" id="PF13639">
    <property type="entry name" value="zf-RING_2"/>
    <property type="match status" value="1"/>
</dbReference>
<evidence type="ECO:0000313" key="16">
    <source>
        <dbReference type="EMBL" id="KAL3808840.1"/>
    </source>
</evidence>
<gene>
    <name evidence="16" type="ORF">ACHAXA_003891</name>
</gene>
<evidence type="ECO:0000256" key="14">
    <source>
        <dbReference type="SAM" id="Phobius"/>
    </source>
</evidence>
<feature type="compositionally biased region" description="Gly residues" evidence="13">
    <location>
        <begin position="60"/>
        <end position="77"/>
    </location>
</feature>
<keyword evidence="7 12" id="KW-0863">Zinc-finger</keyword>
<evidence type="ECO:0000256" key="8">
    <source>
        <dbReference type="ARBA" id="ARBA00022786"/>
    </source>
</evidence>
<evidence type="ECO:0000256" key="12">
    <source>
        <dbReference type="PROSITE-ProRule" id="PRU00175"/>
    </source>
</evidence>
<dbReference type="InterPro" id="IPR013083">
    <property type="entry name" value="Znf_RING/FYVE/PHD"/>
</dbReference>
<reference evidence="16 17" key="1">
    <citation type="submission" date="2024-10" db="EMBL/GenBank/DDBJ databases">
        <title>Updated reference genomes for cyclostephanoid diatoms.</title>
        <authorList>
            <person name="Roberts W.R."/>
            <person name="Alverson A.J."/>
        </authorList>
    </citation>
    <scope>NUCLEOTIDE SEQUENCE [LARGE SCALE GENOMIC DNA]</scope>
    <source>
        <strain evidence="16 17">AJA228-03</strain>
    </source>
</reference>
<dbReference type="AlphaFoldDB" id="A0ABD3R752"/>
<accession>A0ABD3R752</accession>
<dbReference type="PANTHER" id="PTHR45977">
    <property type="entry name" value="TARGET OF ERK KINASE MPK-1"/>
    <property type="match status" value="1"/>
</dbReference>
<keyword evidence="17" id="KW-1185">Reference proteome</keyword>
<keyword evidence="9" id="KW-0862">Zinc</keyword>
<sequence>MFRMLRPSRRPFVHERISQNDDAVVNNASGNNVLIGRGNDVGGSYNVLNLSSANARADGRGGGDGGGGGGGEDGGMGNAVRVDGDDRHSPSSVGRGGGEDIHNDAIALSPSSSSSNSLVIQDGDNDNRDSLPSPNPGDDNDDENENHNELRPNTTINPLLSAQIERERFMRYRRQSTCTLLVLFFLIRLWIEALLTKDIGLIFLSMMGTLWTYRWVSNRSVDEEEYERQIIMDLERQGQGGGGGGIGLRGGIDEGGGNAASGGGGGVDAAVNFDPDLGLMSFQAQLALAILESQRQMFENGGYGGNNNRNDDGPGVTNEAKEKWKTHEWGVGDIVDDVPLTRRSSLRSIKRQGSGSNYGSLSTIDDDHLTMPASAENNTSSNNDQCHDSFDDIDLVKGGGEEEPACSICLCEYERGEKVVRLPCDHFYHESCLNSWTTNHTRCPLCNYDLMDGFERPVSIQQQAQQHAEEQRAFRTLALSALGRRIRPRSRTSLASRRGGEATSDTAAAFAAMEESIV</sequence>